<name>A0A5B7JTQ6_PORTR</name>
<evidence type="ECO:0000313" key="3">
    <source>
        <dbReference type="Proteomes" id="UP000324222"/>
    </source>
</evidence>
<feature type="compositionally biased region" description="Low complexity" evidence="1">
    <location>
        <begin position="41"/>
        <end position="58"/>
    </location>
</feature>
<dbReference type="Proteomes" id="UP000324222">
    <property type="component" value="Unassembled WGS sequence"/>
</dbReference>
<keyword evidence="3" id="KW-1185">Reference proteome</keyword>
<feature type="compositionally biased region" description="Low complexity" evidence="1">
    <location>
        <begin position="95"/>
        <end position="115"/>
    </location>
</feature>
<comment type="caution">
    <text evidence="2">The sequence shown here is derived from an EMBL/GenBank/DDBJ whole genome shotgun (WGS) entry which is preliminary data.</text>
</comment>
<reference evidence="2 3" key="1">
    <citation type="submission" date="2019-05" db="EMBL/GenBank/DDBJ databases">
        <title>Another draft genome of Portunus trituberculatus and its Hox gene families provides insights of decapod evolution.</title>
        <authorList>
            <person name="Jeong J.-H."/>
            <person name="Song I."/>
            <person name="Kim S."/>
            <person name="Choi T."/>
            <person name="Kim D."/>
            <person name="Ryu S."/>
            <person name="Kim W."/>
        </authorList>
    </citation>
    <scope>NUCLEOTIDE SEQUENCE [LARGE SCALE GENOMIC DNA]</scope>
    <source>
        <tissue evidence="2">Muscle</tissue>
    </source>
</reference>
<evidence type="ECO:0000313" key="2">
    <source>
        <dbReference type="EMBL" id="MPD00251.1"/>
    </source>
</evidence>
<proteinExistence type="predicted"/>
<feature type="region of interest" description="Disordered" evidence="1">
    <location>
        <begin position="1"/>
        <end position="115"/>
    </location>
</feature>
<organism evidence="2 3">
    <name type="scientific">Portunus trituberculatus</name>
    <name type="common">Swimming crab</name>
    <name type="synonym">Neptunus trituberculatus</name>
    <dbReference type="NCBI Taxonomy" id="210409"/>
    <lineage>
        <taxon>Eukaryota</taxon>
        <taxon>Metazoa</taxon>
        <taxon>Ecdysozoa</taxon>
        <taxon>Arthropoda</taxon>
        <taxon>Crustacea</taxon>
        <taxon>Multicrustacea</taxon>
        <taxon>Malacostraca</taxon>
        <taxon>Eumalacostraca</taxon>
        <taxon>Eucarida</taxon>
        <taxon>Decapoda</taxon>
        <taxon>Pleocyemata</taxon>
        <taxon>Brachyura</taxon>
        <taxon>Eubrachyura</taxon>
        <taxon>Portunoidea</taxon>
        <taxon>Portunidae</taxon>
        <taxon>Portuninae</taxon>
        <taxon>Portunus</taxon>
    </lineage>
</organism>
<dbReference type="AlphaFoldDB" id="A0A5B7JTQ6"/>
<protein>
    <submittedName>
        <fullName evidence="2">Uncharacterized protein</fullName>
    </submittedName>
</protein>
<dbReference type="EMBL" id="VSRR010122098">
    <property type="protein sequence ID" value="MPD00251.1"/>
    <property type="molecule type" value="Genomic_DNA"/>
</dbReference>
<sequence length="115" mass="12168">MGGRRRDWVGGEGEEGSGHGVVRGETSQHNQTRHPSPVPYTPSKTLPSLALPSTSPQTLPLPPLPSTSPHKPSHPMLIPLPPLTYPATPRSSLYLPSHSSPDLTPLTTLVSPSSS</sequence>
<accession>A0A5B7JTQ6</accession>
<gene>
    <name evidence="2" type="ORF">E2C01_095711</name>
</gene>
<evidence type="ECO:0000256" key="1">
    <source>
        <dbReference type="SAM" id="MobiDB-lite"/>
    </source>
</evidence>